<dbReference type="InParanoid" id="A0A7N4PS40"/>
<keyword evidence="6" id="KW-0519">Myristate</keyword>
<dbReference type="GO" id="GO:0007015">
    <property type="term" value="P:actin filament organization"/>
    <property type="evidence" value="ECO:0007669"/>
    <property type="project" value="TreeGrafter"/>
</dbReference>
<evidence type="ECO:0000313" key="13">
    <source>
        <dbReference type="Ensembl" id="ENSSHAP00000041611.1"/>
    </source>
</evidence>
<evidence type="ECO:0000313" key="14">
    <source>
        <dbReference type="Proteomes" id="UP000007648"/>
    </source>
</evidence>
<evidence type="ECO:0000256" key="2">
    <source>
        <dbReference type="ARBA" id="ARBA00004245"/>
    </source>
</evidence>
<comment type="similarity">
    <text evidence="3">Belongs to the MARCKS family.</text>
</comment>
<dbReference type="Proteomes" id="UP000007648">
    <property type="component" value="Unassembled WGS sequence"/>
</dbReference>
<dbReference type="GO" id="GO:0005737">
    <property type="term" value="C:cytoplasm"/>
    <property type="evidence" value="ECO:0007669"/>
    <property type="project" value="TreeGrafter"/>
</dbReference>
<organism evidence="13 14">
    <name type="scientific">Sarcophilus harrisii</name>
    <name type="common">Tasmanian devil</name>
    <name type="synonym">Sarcophilus laniarius</name>
    <dbReference type="NCBI Taxonomy" id="9305"/>
    <lineage>
        <taxon>Eukaryota</taxon>
        <taxon>Metazoa</taxon>
        <taxon>Chordata</taxon>
        <taxon>Craniata</taxon>
        <taxon>Vertebrata</taxon>
        <taxon>Euteleostomi</taxon>
        <taxon>Mammalia</taxon>
        <taxon>Metatheria</taxon>
        <taxon>Dasyuromorphia</taxon>
        <taxon>Dasyuridae</taxon>
        <taxon>Sarcophilus</taxon>
    </lineage>
</organism>
<protein>
    <recommendedName>
        <fullName evidence="10">MARCKS-related protein</fullName>
    </recommendedName>
    <alternativeName>
        <fullName evidence="11">MARCKS-like protein 1</fullName>
    </alternativeName>
</protein>
<dbReference type="PROSITE" id="PS00826">
    <property type="entry name" value="MARCKS_1"/>
    <property type="match status" value="1"/>
</dbReference>
<feature type="compositionally biased region" description="Pro residues" evidence="12">
    <location>
        <begin position="64"/>
        <end position="74"/>
    </location>
</feature>
<evidence type="ECO:0000256" key="8">
    <source>
        <dbReference type="ARBA" id="ARBA00023212"/>
    </source>
</evidence>
<comment type="subcellular location">
    <subcellularLocation>
        <location evidence="1">Cell membrane</location>
        <topology evidence="1">Lipid-anchor</topology>
    </subcellularLocation>
    <subcellularLocation>
        <location evidence="2">Cytoplasm</location>
        <location evidence="2">Cytoskeleton</location>
    </subcellularLocation>
</comment>
<name>A0A7N4PS40_SARHA</name>
<dbReference type="Ensembl" id="ENSSHAT00000046900.1">
    <property type="protein sequence ID" value="ENSSHAP00000041611.1"/>
    <property type="gene ID" value="ENSSHAG00000028598.1"/>
</dbReference>
<accession>A0A7N4PS40</accession>
<dbReference type="GO" id="GO:0051015">
    <property type="term" value="F:actin filament binding"/>
    <property type="evidence" value="ECO:0007669"/>
    <property type="project" value="TreeGrafter"/>
</dbReference>
<reference evidence="13" key="2">
    <citation type="submission" date="2025-08" db="UniProtKB">
        <authorList>
            <consortium name="Ensembl"/>
        </authorList>
    </citation>
    <scope>IDENTIFICATION</scope>
</reference>
<feature type="region of interest" description="Disordered" evidence="12">
    <location>
        <begin position="1"/>
        <end position="27"/>
    </location>
</feature>
<dbReference type="PANTHER" id="PTHR14353">
    <property type="entry name" value="MYRISTOYLATED ALANINE-RICH C-KINASE SUBSTRATE MARCKS"/>
    <property type="match status" value="1"/>
</dbReference>
<evidence type="ECO:0000256" key="12">
    <source>
        <dbReference type="SAM" id="MobiDB-lite"/>
    </source>
</evidence>
<evidence type="ECO:0000256" key="5">
    <source>
        <dbReference type="ARBA" id="ARBA00022490"/>
    </source>
</evidence>
<evidence type="ECO:0000256" key="3">
    <source>
        <dbReference type="ARBA" id="ARBA00006456"/>
    </source>
</evidence>
<gene>
    <name evidence="13" type="primary">MARCKSL1</name>
</gene>
<feature type="compositionally biased region" description="Basic residues" evidence="12">
    <location>
        <begin position="182"/>
        <end position="194"/>
    </location>
</feature>
<proteinExistence type="inferred from homology"/>
<dbReference type="PRINTS" id="PR00963">
    <property type="entry name" value="MARCKS"/>
</dbReference>
<keyword evidence="5" id="KW-0963">Cytoplasm</keyword>
<keyword evidence="4" id="KW-1003">Cell membrane</keyword>
<reference evidence="13" key="3">
    <citation type="submission" date="2025-09" db="UniProtKB">
        <authorList>
            <consortium name="Ensembl"/>
        </authorList>
    </citation>
    <scope>IDENTIFICATION</scope>
</reference>
<evidence type="ECO:0000256" key="10">
    <source>
        <dbReference type="ARBA" id="ARBA00039678"/>
    </source>
</evidence>
<reference evidence="13 14" key="1">
    <citation type="journal article" date="2011" name="Proc. Natl. Acad. Sci. U.S.A.">
        <title>Genetic diversity and population structure of the endangered marsupial Sarcophilus harrisii (Tasmanian devil).</title>
        <authorList>
            <person name="Miller W."/>
            <person name="Hayes V.M."/>
            <person name="Ratan A."/>
            <person name="Petersen D.C."/>
            <person name="Wittekindt N.E."/>
            <person name="Miller J."/>
            <person name="Walenz B."/>
            <person name="Knight J."/>
            <person name="Qi J."/>
            <person name="Zhao F."/>
            <person name="Wang Q."/>
            <person name="Bedoya-Reina O.C."/>
            <person name="Katiyar N."/>
            <person name="Tomsho L.P."/>
            <person name="Kasson L.M."/>
            <person name="Hardie R.A."/>
            <person name="Woodbridge P."/>
            <person name="Tindall E.A."/>
            <person name="Bertelsen M.F."/>
            <person name="Dixon D."/>
            <person name="Pyecroft S."/>
            <person name="Helgen K.M."/>
            <person name="Lesk A.M."/>
            <person name="Pringle T.H."/>
            <person name="Patterson N."/>
            <person name="Zhang Y."/>
            <person name="Kreiss A."/>
            <person name="Woods G.M."/>
            <person name="Jones M.E."/>
            <person name="Schuster S.C."/>
        </authorList>
    </citation>
    <scope>NUCLEOTIDE SEQUENCE [LARGE SCALE GENOMIC DNA]</scope>
</reference>
<evidence type="ECO:0000256" key="9">
    <source>
        <dbReference type="ARBA" id="ARBA00023288"/>
    </source>
</evidence>
<evidence type="ECO:0000256" key="7">
    <source>
        <dbReference type="ARBA" id="ARBA00023136"/>
    </source>
</evidence>
<dbReference type="GO" id="GO:0005886">
    <property type="term" value="C:plasma membrane"/>
    <property type="evidence" value="ECO:0007669"/>
    <property type="project" value="UniProtKB-SubCell"/>
</dbReference>
<sequence>MDGHAPPGSRCYLSVAAGGGRHSGAERSGWAWGLHLGTPFASPPPPTYQEFALLTVAPGFAPHPSQPPPSPFPRGVPRRGRPALQTHPPPPPPTMGSQSSKAPRGDVSADEAAPAKANGQENGHVKSNGDVPPKAEAEAAPPAPAEPADAARASGDAIEPTSPAAQSPGGEAKAEGPPKETPKKKKKFSFKKPFKLSGLSFKRNRKEAGGDSAGSSPTEEGATEAEAPSRQEPVQGAEEAATDATTAPTQEAQADDRKLEEPAPQAAEDAPASEQSPTPAPEGEQKE</sequence>
<feature type="compositionally biased region" description="Basic and acidic residues" evidence="12">
    <location>
        <begin position="172"/>
        <end position="181"/>
    </location>
</feature>
<dbReference type="Pfam" id="PF02063">
    <property type="entry name" value="MARCKS"/>
    <property type="match status" value="1"/>
</dbReference>
<feature type="region of interest" description="Disordered" evidence="12">
    <location>
        <begin position="58"/>
        <end position="287"/>
    </location>
</feature>
<dbReference type="GO" id="GO:0005856">
    <property type="term" value="C:cytoskeleton"/>
    <property type="evidence" value="ECO:0007669"/>
    <property type="project" value="UniProtKB-SubCell"/>
</dbReference>
<dbReference type="GO" id="GO:0007417">
    <property type="term" value="P:central nervous system development"/>
    <property type="evidence" value="ECO:0007669"/>
    <property type="project" value="TreeGrafter"/>
</dbReference>
<evidence type="ECO:0000256" key="4">
    <source>
        <dbReference type="ARBA" id="ARBA00022475"/>
    </source>
</evidence>
<keyword evidence="14" id="KW-1185">Reference proteome</keyword>
<dbReference type="PANTHER" id="PTHR14353:SF8">
    <property type="entry name" value="MARCKS-RELATED PROTEIN"/>
    <property type="match status" value="1"/>
</dbReference>
<dbReference type="GO" id="GO:0005516">
    <property type="term" value="F:calmodulin binding"/>
    <property type="evidence" value="ECO:0007669"/>
    <property type="project" value="InterPro"/>
</dbReference>
<dbReference type="PROSITE" id="PS00827">
    <property type="entry name" value="MARCKS_2"/>
    <property type="match status" value="1"/>
</dbReference>
<evidence type="ECO:0000256" key="1">
    <source>
        <dbReference type="ARBA" id="ARBA00004193"/>
    </source>
</evidence>
<feature type="compositionally biased region" description="Low complexity" evidence="12">
    <location>
        <begin position="235"/>
        <end position="252"/>
    </location>
</feature>
<keyword evidence="8" id="KW-0206">Cytoskeleton</keyword>
<keyword evidence="7" id="KW-0472">Membrane</keyword>
<dbReference type="AlphaFoldDB" id="A0A7N4PS40"/>
<evidence type="ECO:0000256" key="11">
    <source>
        <dbReference type="ARBA" id="ARBA00041349"/>
    </source>
</evidence>
<keyword evidence="9" id="KW-0449">Lipoprotein</keyword>
<dbReference type="FunCoup" id="A0A7N4PS40">
    <property type="interactions" value="648"/>
</dbReference>
<feature type="compositionally biased region" description="Low complexity" evidence="12">
    <location>
        <begin position="215"/>
        <end position="228"/>
    </location>
</feature>
<dbReference type="InterPro" id="IPR002101">
    <property type="entry name" value="MARCKS"/>
</dbReference>
<evidence type="ECO:0000256" key="6">
    <source>
        <dbReference type="ARBA" id="ARBA00022707"/>
    </source>
</evidence>
<feature type="compositionally biased region" description="Low complexity" evidence="12">
    <location>
        <begin position="262"/>
        <end position="277"/>
    </location>
</feature>
<dbReference type="GeneTree" id="ENSGT00730000111349"/>
<feature type="compositionally biased region" description="Low complexity" evidence="12">
    <location>
        <begin position="132"/>
        <end position="153"/>
    </location>
</feature>